<sequence>MSRWTVEIEPTDDGRYQWRHVPVGETGTGTAHVGGERFDSAEAARAAGEAALADHDERRADEAAPEVPAHDADTRLGESQAELEAEEDPRL</sequence>
<comment type="caution">
    <text evidence="2">The sequence shown here is derived from an EMBL/GenBank/DDBJ whole genome shotgun (WGS) entry which is preliminary data.</text>
</comment>
<dbReference type="Proteomes" id="UP000249135">
    <property type="component" value="Unassembled WGS sequence"/>
</dbReference>
<feature type="region of interest" description="Disordered" evidence="1">
    <location>
        <begin position="47"/>
        <end position="91"/>
    </location>
</feature>
<evidence type="ECO:0000313" key="2">
    <source>
        <dbReference type="EMBL" id="PZQ66022.1"/>
    </source>
</evidence>
<evidence type="ECO:0000256" key="1">
    <source>
        <dbReference type="SAM" id="MobiDB-lite"/>
    </source>
</evidence>
<feature type="compositionally biased region" description="Acidic residues" evidence="1">
    <location>
        <begin position="81"/>
        <end position="91"/>
    </location>
</feature>
<name>A0A2W5PJZ9_VARPD</name>
<organism evidence="2 3">
    <name type="scientific">Variovorax paradoxus</name>
    <dbReference type="NCBI Taxonomy" id="34073"/>
    <lineage>
        <taxon>Bacteria</taxon>
        <taxon>Pseudomonadati</taxon>
        <taxon>Pseudomonadota</taxon>
        <taxon>Betaproteobacteria</taxon>
        <taxon>Burkholderiales</taxon>
        <taxon>Comamonadaceae</taxon>
        <taxon>Variovorax</taxon>
    </lineage>
</organism>
<gene>
    <name evidence="2" type="ORF">DI563_24765</name>
</gene>
<feature type="compositionally biased region" description="Basic and acidic residues" evidence="1">
    <location>
        <begin position="52"/>
        <end position="76"/>
    </location>
</feature>
<proteinExistence type="predicted"/>
<evidence type="ECO:0000313" key="3">
    <source>
        <dbReference type="Proteomes" id="UP000249135"/>
    </source>
</evidence>
<dbReference type="AlphaFoldDB" id="A0A2W5PJZ9"/>
<reference evidence="2 3" key="1">
    <citation type="submission" date="2017-08" db="EMBL/GenBank/DDBJ databases">
        <title>Infants hospitalized years apart are colonized by the same room-sourced microbial strains.</title>
        <authorList>
            <person name="Brooks B."/>
            <person name="Olm M.R."/>
            <person name="Firek B.A."/>
            <person name="Baker R."/>
            <person name="Thomas B.C."/>
            <person name="Morowitz M.J."/>
            <person name="Banfield J.F."/>
        </authorList>
    </citation>
    <scope>NUCLEOTIDE SEQUENCE [LARGE SCALE GENOMIC DNA]</scope>
    <source>
        <strain evidence="2">S2_005_003_R2_41</strain>
    </source>
</reference>
<protein>
    <submittedName>
        <fullName evidence="2">Uncharacterized protein</fullName>
    </submittedName>
</protein>
<dbReference type="EMBL" id="QFPP01000462">
    <property type="protein sequence ID" value="PZQ66022.1"/>
    <property type="molecule type" value="Genomic_DNA"/>
</dbReference>
<accession>A0A2W5PJZ9</accession>